<feature type="transmembrane region" description="Helical" evidence="5">
    <location>
        <begin position="341"/>
        <end position="361"/>
    </location>
</feature>
<feature type="transmembrane region" description="Helical" evidence="5">
    <location>
        <begin position="426"/>
        <end position="451"/>
    </location>
</feature>
<name>A0A9P6W973_RHOMI</name>
<dbReference type="OrthoDB" id="3026777at2759"/>
<feature type="transmembrane region" description="Helical" evidence="5">
    <location>
        <begin position="303"/>
        <end position="321"/>
    </location>
</feature>
<feature type="transmembrane region" description="Helical" evidence="5">
    <location>
        <begin position="151"/>
        <end position="178"/>
    </location>
</feature>
<keyword evidence="2 5" id="KW-0812">Transmembrane</keyword>
<evidence type="ECO:0008006" key="8">
    <source>
        <dbReference type="Google" id="ProtNLM"/>
    </source>
</evidence>
<dbReference type="Gene3D" id="1.20.1250.20">
    <property type="entry name" value="MFS general substrate transporter like domains"/>
    <property type="match status" value="1"/>
</dbReference>
<feature type="transmembrane region" description="Helical" evidence="5">
    <location>
        <begin position="496"/>
        <end position="515"/>
    </location>
</feature>
<dbReference type="SUPFAM" id="SSF103473">
    <property type="entry name" value="MFS general substrate transporter"/>
    <property type="match status" value="1"/>
</dbReference>
<evidence type="ECO:0000256" key="1">
    <source>
        <dbReference type="ARBA" id="ARBA00004141"/>
    </source>
</evidence>
<protein>
    <recommendedName>
        <fullName evidence="8">MFS transporter</fullName>
    </recommendedName>
</protein>
<evidence type="ECO:0000256" key="2">
    <source>
        <dbReference type="ARBA" id="ARBA00022692"/>
    </source>
</evidence>
<organism evidence="6 7">
    <name type="scientific">Rhodotorula mucilaginosa</name>
    <name type="common">Yeast</name>
    <name type="synonym">Rhodotorula rubra</name>
    <dbReference type="NCBI Taxonomy" id="5537"/>
    <lineage>
        <taxon>Eukaryota</taxon>
        <taxon>Fungi</taxon>
        <taxon>Dikarya</taxon>
        <taxon>Basidiomycota</taxon>
        <taxon>Pucciniomycotina</taxon>
        <taxon>Microbotryomycetes</taxon>
        <taxon>Sporidiobolales</taxon>
        <taxon>Sporidiobolaceae</taxon>
        <taxon>Rhodotorula</taxon>
    </lineage>
</organism>
<gene>
    <name evidence="6" type="ORF">C6P46_004278</name>
</gene>
<dbReference type="InterPro" id="IPR036259">
    <property type="entry name" value="MFS_trans_sf"/>
</dbReference>
<reference evidence="6 7" key="1">
    <citation type="submission" date="2020-11" db="EMBL/GenBank/DDBJ databases">
        <title>Kefir isolates.</title>
        <authorList>
            <person name="Marcisauskas S."/>
            <person name="Kim Y."/>
            <person name="Blasche S."/>
        </authorList>
    </citation>
    <scope>NUCLEOTIDE SEQUENCE [LARGE SCALE GENOMIC DNA]</scope>
    <source>
        <strain evidence="6 7">KR</strain>
    </source>
</reference>
<comment type="caution">
    <text evidence="6">The sequence shown here is derived from an EMBL/GenBank/DDBJ whole genome shotgun (WGS) entry which is preliminary data.</text>
</comment>
<keyword evidence="3 5" id="KW-1133">Transmembrane helix</keyword>
<dbReference type="InterPro" id="IPR011701">
    <property type="entry name" value="MFS"/>
</dbReference>
<evidence type="ECO:0000256" key="5">
    <source>
        <dbReference type="SAM" id="Phobius"/>
    </source>
</evidence>
<dbReference type="Proteomes" id="UP000777482">
    <property type="component" value="Unassembled WGS sequence"/>
</dbReference>
<feature type="transmembrane region" description="Helical" evidence="5">
    <location>
        <begin position="463"/>
        <end position="490"/>
    </location>
</feature>
<keyword evidence="4 5" id="KW-0472">Membrane</keyword>
<dbReference type="PANTHER" id="PTHR23507">
    <property type="entry name" value="ZGC:174356"/>
    <property type="match status" value="1"/>
</dbReference>
<evidence type="ECO:0000313" key="6">
    <source>
        <dbReference type="EMBL" id="KAG0666612.1"/>
    </source>
</evidence>
<feature type="transmembrane region" description="Helical" evidence="5">
    <location>
        <begin position="29"/>
        <end position="49"/>
    </location>
</feature>
<feature type="transmembrane region" description="Helical" evidence="5">
    <location>
        <begin position="222"/>
        <end position="241"/>
    </location>
</feature>
<dbReference type="EMBL" id="PUHQ01000004">
    <property type="protein sequence ID" value="KAG0666612.1"/>
    <property type="molecule type" value="Genomic_DNA"/>
</dbReference>
<comment type="subcellular location">
    <subcellularLocation>
        <location evidence="1">Membrane</location>
        <topology evidence="1">Multi-pass membrane protein</topology>
    </subcellularLocation>
</comment>
<sequence length="528" mass="55717">MVRDETTPLLSGERVAATQPKAVKRSASLLIIPYFLFALFSGACATVEIEAIGQIACRLVVPVPVPTSTSQDRLEWEAMCRVAPDVLKKTSSVVTEILLVSGILSALTAAWWGGVSDRRGRRVVLATTSFADMVTNAMMLAVLAMPNTFGYAWLLVSAVVAGVTGGQLASLAIGATYLSDLVTPEIKTQTLSLYEAANFGGMAIGPLLGPYMMRIRGLGVTAPYVGLLIVRLLFVLLLPLMPETLPVRPLHDDASESVNSSSDEADVKPAAFASRFLAAPIALLQPFRVLVPAKVDGRRSYQLPLIAASYALLMIVPGLGPVKILYGRGTFGWGPVETGRFITFTSALKIVVLLGIVPLAARLLRKTVPTSATAAEQDASHGDGAEVLENIDPLVTSVWDLALAKTAISLALVGYLVMLIPSKAQIVPFMVGTGFTAFAAAAPPALLSLALAFSKRDDSGKVLASLSALATISVTAIGPSVFGAVYVAVLNWWSEFVFLLAALWVASALVPLFCIRLPASDRAPPVMT</sequence>
<dbReference type="GO" id="GO:0016020">
    <property type="term" value="C:membrane"/>
    <property type="evidence" value="ECO:0007669"/>
    <property type="project" value="UniProtKB-SubCell"/>
</dbReference>
<evidence type="ECO:0000313" key="7">
    <source>
        <dbReference type="Proteomes" id="UP000777482"/>
    </source>
</evidence>
<dbReference type="Pfam" id="PF07690">
    <property type="entry name" value="MFS_1"/>
    <property type="match status" value="1"/>
</dbReference>
<feature type="transmembrane region" description="Helical" evidence="5">
    <location>
        <begin position="93"/>
        <end position="112"/>
    </location>
</feature>
<accession>A0A9P6W973</accession>
<dbReference type="PANTHER" id="PTHR23507:SF1">
    <property type="entry name" value="FI18259P1-RELATED"/>
    <property type="match status" value="1"/>
</dbReference>
<keyword evidence="7" id="KW-1185">Reference proteome</keyword>
<dbReference type="GO" id="GO:0022857">
    <property type="term" value="F:transmembrane transporter activity"/>
    <property type="evidence" value="ECO:0007669"/>
    <property type="project" value="InterPro"/>
</dbReference>
<feature type="transmembrane region" description="Helical" evidence="5">
    <location>
        <begin position="398"/>
        <end position="420"/>
    </location>
</feature>
<evidence type="ECO:0000256" key="3">
    <source>
        <dbReference type="ARBA" id="ARBA00022989"/>
    </source>
</evidence>
<proteinExistence type="predicted"/>
<evidence type="ECO:0000256" key="4">
    <source>
        <dbReference type="ARBA" id="ARBA00023136"/>
    </source>
</evidence>
<dbReference type="AlphaFoldDB" id="A0A9P6W973"/>
<feature type="transmembrane region" description="Helical" evidence="5">
    <location>
        <begin position="124"/>
        <end position="145"/>
    </location>
</feature>